<organism evidence="2 3">
    <name type="scientific">Acuticoccus sediminis</name>
    <dbReference type="NCBI Taxonomy" id="2184697"/>
    <lineage>
        <taxon>Bacteria</taxon>
        <taxon>Pseudomonadati</taxon>
        <taxon>Pseudomonadota</taxon>
        <taxon>Alphaproteobacteria</taxon>
        <taxon>Hyphomicrobiales</taxon>
        <taxon>Amorphaceae</taxon>
        <taxon>Acuticoccus</taxon>
    </lineage>
</organism>
<comment type="caution">
    <text evidence="2">The sequence shown here is derived from an EMBL/GenBank/DDBJ whole genome shotgun (WGS) entry which is preliminary data.</text>
</comment>
<dbReference type="Pfam" id="PF21831">
    <property type="entry name" value="DUF6891"/>
    <property type="match status" value="1"/>
</dbReference>
<evidence type="ECO:0000259" key="1">
    <source>
        <dbReference type="Pfam" id="PF21831"/>
    </source>
</evidence>
<dbReference type="OrthoDB" id="5515732at2"/>
<proteinExistence type="predicted"/>
<name>A0A8B2NXD1_9HYPH</name>
<feature type="domain" description="DUF6891" evidence="1">
    <location>
        <begin position="10"/>
        <end position="196"/>
    </location>
</feature>
<protein>
    <recommendedName>
        <fullName evidence="1">DUF6891 domain-containing protein</fullName>
    </recommendedName>
</protein>
<dbReference type="AlphaFoldDB" id="A0A8B2NXD1"/>
<dbReference type="Proteomes" id="UP000249590">
    <property type="component" value="Unassembled WGS sequence"/>
</dbReference>
<accession>A0A8B2NXD1</accession>
<dbReference type="InterPro" id="IPR054186">
    <property type="entry name" value="DUF6891"/>
</dbReference>
<evidence type="ECO:0000313" key="3">
    <source>
        <dbReference type="Proteomes" id="UP000249590"/>
    </source>
</evidence>
<sequence>MLYRNEMTESDRTGLETEIKYAVWGGFESPEEVREEILELVDDAHALSADDRRFIEDALDEAWGLKRGAESDWPAITDVTRLMAAFDQLEKDGILALHRAGYTQSDGMADVAEIYDEMGGPDSGVKGWTFYHEQDVADAIETGILWLAFGATDPAADPMTIAAAVASTLDAYGFAVERPADPSRRIKVEGIVWRNRSPQD</sequence>
<dbReference type="EMBL" id="QHHQ01000001">
    <property type="protein sequence ID" value="RAI04023.1"/>
    <property type="molecule type" value="Genomic_DNA"/>
</dbReference>
<keyword evidence="3" id="KW-1185">Reference proteome</keyword>
<gene>
    <name evidence="2" type="ORF">DLJ53_06050</name>
</gene>
<evidence type="ECO:0000313" key="2">
    <source>
        <dbReference type="EMBL" id="RAI04023.1"/>
    </source>
</evidence>
<reference evidence="2 3" key="1">
    <citation type="submission" date="2018-05" db="EMBL/GenBank/DDBJ databases">
        <title>Acuticoccus sediminis sp. nov., isolated from deep-sea sediment of Indian Ocean.</title>
        <authorList>
            <person name="Liu X."/>
            <person name="Lai Q."/>
            <person name="Du Y."/>
            <person name="Sun F."/>
            <person name="Zhang X."/>
            <person name="Wang S."/>
            <person name="Shao Z."/>
        </authorList>
    </citation>
    <scope>NUCLEOTIDE SEQUENCE [LARGE SCALE GENOMIC DNA]</scope>
    <source>
        <strain evidence="2 3">PTG4-2</strain>
    </source>
</reference>